<evidence type="ECO:0000313" key="2">
    <source>
        <dbReference type="EMBL" id="GAA1641005.1"/>
    </source>
</evidence>
<dbReference type="NCBIfam" id="TIGR03919">
    <property type="entry name" value="T7SS_EccB"/>
    <property type="match status" value="1"/>
</dbReference>
<dbReference type="EMBL" id="BAAANE010000005">
    <property type="protein sequence ID" value="GAA1641005.1"/>
    <property type="molecule type" value="Genomic_DNA"/>
</dbReference>
<protein>
    <submittedName>
        <fullName evidence="2">Type VII secretion protein EccB</fullName>
    </submittedName>
</protein>
<proteinExistence type="predicted"/>
<dbReference type="InterPro" id="IPR007795">
    <property type="entry name" value="T7SS_EccB"/>
</dbReference>
<accession>A0ABN2FD48</accession>
<gene>
    <name evidence="2" type="primary">eccB</name>
    <name evidence="2" type="ORF">GCM10009744_33670</name>
</gene>
<dbReference type="InterPro" id="IPR044857">
    <property type="entry name" value="T7SS_EccB_R1"/>
</dbReference>
<keyword evidence="1" id="KW-0472">Membrane</keyword>
<keyword evidence="1" id="KW-0812">Transmembrane</keyword>
<evidence type="ECO:0000313" key="3">
    <source>
        <dbReference type="Proteomes" id="UP001501319"/>
    </source>
</evidence>
<keyword evidence="3" id="KW-1185">Reference proteome</keyword>
<dbReference type="Proteomes" id="UP001501319">
    <property type="component" value="Unassembled WGS sequence"/>
</dbReference>
<reference evidence="2 3" key="1">
    <citation type="journal article" date="2019" name="Int. J. Syst. Evol. Microbiol.">
        <title>The Global Catalogue of Microorganisms (GCM) 10K type strain sequencing project: providing services to taxonomists for standard genome sequencing and annotation.</title>
        <authorList>
            <consortium name="The Broad Institute Genomics Platform"/>
            <consortium name="The Broad Institute Genome Sequencing Center for Infectious Disease"/>
            <person name="Wu L."/>
            <person name="Ma J."/>
        </authorList>
    </citation>
    <scope>NUCLEOTIDE SEQUENCE [LARGE SCALE GENOMIC DNA]</scope>
    <source>
        <strain evidence="2 3">JCM 14306</strain>
    </source>
</reference>
<feature type="transmembrane region" description="Helical" evidence="1">
    <location>
        <begin position="39"/>
        <end position="61"/>
    </location>
</feature>
<keyword evidence="1" id="KW-1133">Transmembrane helix</keyword>
<evidence type="ECO:0000256" key="1">
    <source>
        <dbReference type="SAM" id="Phobius"/>
    </source>
</evidence>
<sequence length="480" mass="50165">MATKRDQLQAYQFLVQRVVSALVIRESDPEQPPFRRPTVAAIGSVAVAVLVLAGFGVFGLIAPGGKNAWRDGESIIVEKETGTRFVYLDGRLHPVTNYVSALLALNKHAPLMNVSRNSLAGVTRGPRIGIEDAPDSLPGPNGVLVSGWSICSAPGKDETGAMVEESVLMVGRQPVNARQVDSDALLVAVERTGDQYLLWNGYRHRIDASDTVTLGLALRSEPRATVAAELLDALPVGDALKPIRLTDLGKPSRAVATQPGLRIGQLMVLSASGGNPQYYLADRDQLRPLSPLQYEIQLAFAPTEKAYGGRQPVGVPLGLIEAGRANLAAAAPAGPGQLPSARPSFVDPGDAGTALCATFDPGQAVPRLAVEVDMPPKDERTATPASTTRGTRLADRVVVPPGQVALVETMPSTGTPAPAVGLVSDLGVYYPLAGADLLDALGYAGVATVRMPAGLVARIPAGDGLDAEAARHPIPNATSR</sequence>
<dbReference type="PANTHER" id="PTHR40765:SF2">
    <property type="entry name" value="ESX-2 SECRETION SYSTEM ATPASE ECCB2"/>
    <property type="match status" value="1"/>
</dbReference>
<comment type="caution">
    <text evidence="2">The sequence shown here is derived from an EMBL/GenBank/DDBJ whole genome shotgun (WGS) entry which is preliminary data.</text>
</comment>
<dbReference type="PANTHER" id="PTHR40765">
    <property type="entry name" value="ESX-2 SECRETION SYSTEM ATPASE ECCB2"/>
    <property type="match status" value="1"/>
</dbReference>
<name>A0ABN2FD48_9ACTN</name>
<dbReference type="Gene3D" id="3.30.2390.20">
    <property type="entry name" value="Type VII secretion system EccB, repeat 1 domain"/>
    <property type="match status" value="1"/>
</dbReference>
<dbReference type="Pfam" id="PF05108">
    <property type="entry name" value="T7SS_ESX1_EccB"/>
    <property type="match status" value="1"/>
</dbReference>
<organism evidence="2 3">
    <name type="scientific">Kribbella alba</name>
    <dbReference type="NCBI Taxonomy" id="190197"/>
    <lineage>
        <taxon>Bacteria</taxon>
        <taxon>Bacillati</taxon>
        <taxon>Actinomycetota</taxon>
        <taxon>Actinomycetes</taxon>
        <taxon>Propionibacteriales</taxon>
        <taxon>Kribbellaceae</taxon>
        <taxon>Kribbella</taxon>
    </lineage>
</organism>
<dbReference type="RefSeq" id="WP_344112443.1">
    <property type="nucleotide sequence ID" value="NZ_BAAANE010000005.1"/>
</dbReference>